<evidence type="ECO:0000313" key="11">
    <source>
        <dbReference type="EMBL" id="SUD48092.1"/>
    </source>
</evidence>
<feature type="region of interest" description="Disordered" evidence="9">
    <location>
        <begin position="557"/>
        <end position="588"/>
    </location>
</feature>
<keyword evidence="4 10" id="KW-0812">Transmembrane</keyword>
<dbReference type="InterPro" id="IPR017822">
    <property type="entry name" value="MptA-like"/>
</dbReference>
<feature type="compositionally biased region" description="Low complexity" evidence="9">
    <location>
        <begin position="566"/>
        <end position="588"/>
    </location>
</feature>
<keyword evidence="12" id="KW-1185">Reference proteome</keyword>
<dbReference type="NCBIfam" id="NF038066">
    <property type="entry name" value="MptB"/>
    <property type="match status" value="1"/>
</dbReference>
<evidence type="ECO:0000256" key="3">
    <source>
        <dbReference type="ARBA" id="ARBA00022679"/>
    </source>
</evidence>
<accession>A0A379JHR5</accession>
<evidence type="ECO:0000256" key="6">
    <source>
        <dbReference type="ARBA" id="ARBA00023136"/>
    </source>
</evidence>
<dbReference type="NCBIfam" id="TIGR03459">
    <property type="entry name" value="crt_membr"/>
    <property type="match status" value="1"/>
</dbReference>
<organism evidence="11 12">
    <name type="scientific">Nocardia otitidiscaviarum</name>
    <dbReference type="NCBI Taxonomy" id="1823"/>
    <lineage>
        <taxon>Bacteria</taxon>
        <taxon>Bacillati</taxon>
        <taxon>Actinomycetota</taxon>
        <taxon>Actinomycetes</taxon>
        <taxon>Mycobacteriales</taxon>
        <taxon>Nocardiaceae</taxon>
        <taxon>Nocardia</taxon>
    </lineage>
</organism>
<feature type="region of interest" description="Disordered" evidence="9">
    <location>
        <begin position="1"/>
        <end position="30"/>
    </location>
</feature>
<reference evidence="11 12" key="1">
    <citation type="submission" date="2018-06" db="EMBL/GenBank/DDBJ databases">
        <authorList>
            <consortium name="Pathogen Informatics"/>
            <person name="Doyle S."/>
        </authorList>
    </citation>
    <scope>NUCLEOTIDE SEQUENCE [LARGE SCALE GENOMIC DNA]</scope>
    <source>
        <strain evidence="11 12">NCTC1934</strain>
    </source>
</reference>
<evidence type="ECO:0000256" key="10">
    <source>
        <dbReference type="SAM" id="Phobius"/>
    </source>
</evidence>
<evidence type="ECO:0000313" key="12">
    <source>
        <dbReference type="Proteomes" id="UP000255467"/>
    </source>
</evidence>
<evidence type="ECO:0000256" key="7">
    <source>
        <dbReference type="ARBA" id="ARBA00043987"/>
    </source>
</evidence>
<feature type="transmembrane region" description="Helical" evidence="10">
    <location>
        <begin position="434"/>
        <end position="453"/>
    </location>
</feature>
<feature type="transmembrane region" description="Helical" evidence="10">
    <location>
        <begin position="154"/>
        <end position="172"/>
    </location>
</feature>
<keyword evidence="2" id="KW-0328">Glycosyltransferase</keyword>
<dbReference type="InterPro" id="IPR049829">
    <property type="entry name" value="MptA/B-like"/>
</dbReference>
<feature type="transmembrane region" description="Helical" evidence="10">
    <location>
        <begin position="465"/>
        <end position="488"/>
    </location>
</feature>
<dbReference type="STRING" id="1406858.GCA_000710895_03760"/>
<evidence type="ECO:0000256" key="9">
    <source>
        <dbReference type="SAM" id="MobiDB-lite"/>
    </source>
</evidence>
<keyword evidence="5 10" id="KW-1133">Transmembrane helix</keyword>
<evidence type="ECO:0000256" key="2">
    <source>
        <dbReference type="ARBA" id="ARBA00022676"/>
    </source>
</evidence>
<sequence length="614" mass="64529">MPTPDTDAATAPDASGDSVATPGPTTAATGTAISGQSMVSIGHDIGTGTDGEAAARRRWAYVADFIRSPEGRAALLGFFGAVMITFGGFGAGSVRRRDPLLEAAHLSWLRFGHGYYLSTLFVWIGVLAMITAWVRLGRITIGTVRGPAVTLNELRAIVGIWIFPLLFAVPMFSRDAYSYLAQGALLRDGFDPYQVGPVVNPGVLLDNVSNVWTLTTAPYGPIFLLLGDGITSITGDNVVAGTIALRLVMLPGLALMLWAVPHLTKHLGGKPTTALWLAVLNPLVLIHLIGGVHNEMLMVGLMAAAIALVLEKHHVAGFVVLAIGVAIKATAGVALPFLVWIWMIHERDRRAELARAQGSDDEGELPHPVLMFAKIAGLGVSVFAAVFVAASALAGVGIGWLTALSGSKKIINWLSAPTIMAHMVTWVSPLRLESVLSVTRMLCAVALVVGLVWTWWRFRHSEREAVFGICIAFVAIVILSPAALPWYYSWPLALAAGFALSTRTLQWLVGLCTWLMLVFNPDGSIGLYNWLHVAAATFAAVVAALALRTVDPLRLSTEHTRSRTEPPAATGAGTAMAAPVSGSSASDVSSAAASAGSSATAAGSSATASSAHTQ</sequence>
<gene>
    <name evidence="11" type="ORF">NCTC1934_05419</name>
</gene>
<dbReference type="EMBL" id="UGRY01000004">
    <property type="protein sequence ID" value="SUD48092.1"/>
    <property type="molecule type" value="Genomic_DNA"/>
</dbReference>
<evidence type="ECO:0000256" key="4">
    <source>
        <dbReference type="ARBA" id="ARBA00022692"/>
    </source>
</evidence>
<feature type="transmembrane region" description="Helical" evidence="10">
    <location>
        <begin position="238"/>
        <end position="260"/>
    </location>
</feature>
<comment type="subcellular location">
    <subcellularLocation>
        <location evidence="1">Membrane</location>
        <topology evidence="1">Multi-pass membrane protein</topology>
    </subcellularLocation>
</comment>
<proteinExistence type="inferred from homology"/>
<dbReference type="GO" id="GO:0016757">
    <property type="term" value="F:glycosyltransferase activity"/>
    <property type="evidence" value="ECO:0007669"/>
    <property type="project" value="UniProtKB-KW"/>
</dbReference>
<dbReference type="GO" id="GO:0016020">
    <property type="term" value="C:membrane"/>
    <property type="evidence" value="ECO:0007669"/>
    <property type="project" value="UniProtKB-SubCell"/>
</dbReference>
<name>A0A379JHR5_9NOCA</name>
<feature type="transmembrane region" description="Helical" evidence="10">
    <location>
        <begin position="318"/>
        <end position="343"/>
    </location>
</feature>
<feature type="transmembrane region" description="Helical" evidence="10">
    <location>
        <begin position="272"/>
        <end position="290"/>
    </location>
</feature>
<dbReference type="Proteomes" id="UP000255467">
    <property type="component" value="Unassembled WGS sequence"/>
</dbReference>
<feature type="transmembrane region" description="Helical" evidence="10">
    <location>
        <begin position="73"/>
        <end position="94"/>
    </location>
</feature>
<evidence type="ECO:0000256" key="5">
    <source>
        <dbReference type="ARBA" id="ARBA00022989"/>
    </source>
</evidence>
<dbReference type="AlphaFoldDB" id="A0A379JHR5"/>
<feature type="transmembrane region" description="Helical" evidence="10">
    <location>
        <begin position="526"/>
        <end position="547"/>
    </location>
</feature>
<evidence type="ECO:0000256" key="8">
    <source>
        <dbReference type="NCBIfam" id="TIGR03459"/>
    </source>
</evidence>
<feature type="transmembrane region" description="Helical" evidence="10">
    <location>
        <begin position="410"/>
        <end position="428"/>
    </location>
</feature>
<comment type="similarity">
    <text evidence="7">Belongs to the MptA/B family.</text>
</comment>
<evidence type="ECO:0000256" key="1">
    <source>
        <dbReference type="ARBA" id="ARBA00004141"/>
    </source>
</evidence>
<keyword evidence="3" id="KW-0808">Transferase</keyword>
<dbReference type="Pfam" id="PF26314">
    <property type="entry name" value="MptA_B_family"/>
    <property type="match status" value="1"/>
</dbReference>
<protein>
    <recommendedName>
        <fullName evidence="8">Alpha-(1-&gt;6)-mannopyranosyltransferase A</fullName>
    </recommendedName>
</protein>
<feature type="transmembrane region" description="Helical" evidence="10">
    <location>
        <begin position="114"/>
        <end position="134"/>
    </location>
</feature>
<keyword evidence="6 10" id="KW-0472">Membrane</keyword>
<feature type="transmembrane region" description="Helical" evidence="10">
    <location>
        <begin position="375"/>
        <end position="403"/>
    </location>
</feature>